<dbReference type="SUPFAM" id="SSF63825">
    <property type="entry name" value="YWTD domain"/>
    <property type="match status" value="1"/>
</dbReference>
<dbReference type="CDD" id="cd19757">
    <property type="entry name" value="Bbox1"/>
    <property type="match status" value="1"/>
</dbReference>
<evidence type="ECO:0000259" key="3">
    <source>
        <dbReference type="PROSITE" id="PS50119"/>
    </source>
</evidence>
<feature type="coiled-coil region" evidence="2">
    <location>
        <begin position="420"/>
        <end position="519"/>
    </location>
</feature>
<dbReference type="GO" id="GO:0043161">
    <property type="term" value="P:proteasome-mediated ubiquitin-dependent protein catabolic process"/>
    <property type="evidence" value="ECO:0007669"/>
    <property type="project" value="TreeGrafter"/>
</dbReference>
<sequence>METNIEKVEEFMRSLKEGESLCQVMLVMKDTFDTNTIAVSMLYIGKIGIDYSPSQVSIIKKKEIQAQTKATKPTIKSIANIALKIEKKISVCGMGMIGCTLLPHGKIAFANEMESSIIVVKADGLLDFKIGLQLFAPFDISYISNTNTIAVTSRGSNDIKIVDANTKRVLKTYSLDSPCASITYTEERLVLYNKTGIHELNLQDGSVKTIASVNINDYAYVVIRGDKIYYTDSDNHSVTCCDFQGHIQWIFQNPKLLRPFGVTVDTDGNVYVAGQNSHNVVVISQDGQQHKQLLSYNDGVQYPNGLIYDRHNNQLLVTNYLNGAVLVIMSDSTALCDVCCLRHLSKPSTGWCLECEEGLCLDCKEHHSLLKATRNHNIIPITEYQKLPQNVKCIIETHNNCKNLIEIEDYIKDIKSSARFQEVEEMMNDAAENIKRIRINREENLTSLQEEKKRIENDIAQTRIKINNHLDKLQADLIQNLYAKVKKENGKIEQVLKSLEEKQCQINEYQNTFENIKKYATDVQLFLSMKLMETNIEKVEEFMRSLKEGESLCQVMLVMKDTFDTNTIAVSMPYIGKIGIDYSPSQVSIIKKKEIQAQTKATKPTIKSIANIALKIEKKISVCGMGMIGCTLLPHGKIAFANEMESSIIVVKADGLLDFKIGLQLFAPFDISYISNTNTIAVTSRGSNDIKIVDANTKKSAENVQFRLAMCKYNDGSVKTIASVNINDYAYVVIRGDKIYYTDSDNHSVTCCDFQGHIQWIFQNPKLLRPFGVTVDTDGNVYVAGQNSHNVVVISQDGQQHKQLLSYNDGVQYPNGLIYDRHNNQLLVTNYLNGAVLYNVT</sequence>
<dbReference type="InterPro" id="IPR000033">
    <property type="entry name" value="LDLR_classB_rpt"/>
</dbReference>
<dbReference type="InterPro" id="IPR000315">
    <property type="entry name" value="Znf_B-box"/>
</dbReference>
<dbReference type="Gene3D" id="2.40.10.500">
    <property type="match status" value="1"/>
</dbReference>
<comment type="caution">
    <text evidence="4">The sequence shown here is derived from an EMBL/GenBank/DDBJ whole genome shotgun (WGS) entry which is preliminary data.</text>
</comment>
<keyword evidence="1" id="KW-0863">Zinc-finger</keyword>
<dbReference type="InterPro" id="IPR050952">
    <property type="entry name" value="TRIM-NHL_E3_ligases"/>
</dbReference>
<dbReference type="SUPFAM" id="SSF101898">
    <property type="entry name" value="NHL repeat"/>
    <property type="match status" value="1"/>
</dbReference>
<dbReference type="PROSITE" id="PS50119">
    <property type="entry name" value="ZF_BBOX"/>
    <property type="match status" value="1"/>
</dbReference>
<feature type="domain" description="B box-type" evidence="3">
    <location>
        <begin position="340"/>
        <end position="381"/>
    </location>
</feature>
<keyword evidence="2" id="KW-0175">Coiled coil</keyword>
<protein>
    <recommendedName>
        <fullName evidence="3">B box-type domain-containing protein</fullName>
    </recommendedName>
</protein>
<dbReference type="AlphaFoldDB" id="A0A8S3RL05"/>
<dbReference type="GO" id="GO:0008270">
    <property type="term" value="F:zinc ion binding"/>
    <property type="evidence" value="ECO:0007669"/>
    <property type="project" value="UniProtKB-KW"/>
</dbReference>
<dbReference type="GO" id="GO:0000209">
    <property type="term" value="P:protein polyubiquitination"/>
    <property type="evidence" value="ECO:0007669"/>
    <property type="project" value="TreeGrafter"/>
</dbReference>
<keyword evidence="1" id="KW-0862">Zinc</keyword>
<dbReference type="InterPro" id="IPR011042">
    <property type="entry name" value="6-blade_b-propeller_TolB-like"/>
</dbReference>
<dbReference type="GO" id="GO:0061630">
    <property type="term" value="F:ubiquitin protein ligase activity"/>
    <property type="evidence" value="ECO:0007669"/>
    <property type="project" value="TreeGrafter"/>
</dbReference>
<proteinExistence type="predicted"/>
<dbReference type="PANTHER" id="PTHR24104">
    <property type="entry name" value="E3 UBIQUITIN-PROTEIN LIGASE NHLRC1-RELATED"/>
    <property type="match status" value="1"/>
</dbReference>
<accession>A0A8S3RL05</accession>
<dbReference type="Proteomes" id="UP000683360">
    <property type="component" value="Unassembled WGS sequence"/>
</dbReference>
<dbReference type="SMART" id="SM00135">
    <property type="entry name" value="LY"/>
    <property type="match status" value="2"/>
</dbReference>
<organism evidence="4 5">
    <name type="scientific">Mytilus edulis</name>
    <name type="common">Blue mussel</name>
    <dbReference type="NCBI Taxonomy" id="6550"/>
    <lineage>
        <taxon>Eukaryota</taxon>
        <taxon>Metazoa</taxon>
        <taxon>Spiralia</taxon>
        <taxon>Lophotrochozoa</taxon>
        <taxon>Mollusca</taxon>
        <taxon>Bivalvia</taxon>
        <taxon>Autobranchia</taxon>
        <taxon>Pteriomorphia</taxon>
        <taxon>Mytilida</taxon>
        <taxon>Mytiloidea</taxon>
        <taxon>Mytilidae</taxon>
        <taxon>Mytilinae</taxon>
        <taxon>Mytilus</taxon>
    </lineage>
</organism>
<dbReference type="SMART" id="SM00336">
    <property type="entry name" value="BBOX"/>
    <property type="match status" value="1"/>
</dbReference>
<dbReference type="InterPro" id="IPR015943">
    <property type="entry name" value="WD40/YVTN_repeat-like_dom_sf"/>
</dbReference>
<evidence type="ECO:0000313" key="4">
    <source>
        <dbReference type="EMBL" id="CAG2210090.1"/>
    </source>
</evidence>
<name>A0A8S3RL05_MYTED</name>
<evidence type="ECO:0000256" key="1">
    <source>
        <dbReference type="PROSITE-ProRule" id="PRU00024"/>
    </source>
</evidence>
<evidence type="ECO:0000313" key="5">
    <source>
        <dbReference type="Proteomes" id="UP000683360"/>
    </source>
</evidence>
<dbReference type="Gene3D" id="2.120.10.30">
    <property type="entry name" value="TolB, C-terminal domain"/>
    <property type="match status" value="1"/>
</dbReference>
<keyword evidence="5" id="KW-1185">Reference proteome</keyword>
<dbReference type="Gene3D" id="2.130.10.10">
    <property type="entry name" value="YVTN repeat-like/Quinoprotein amine dehydrogenase"/>
    <property type="match status" value="1"/>
</dbReference>
<dbReference type="PANTHER" id="PTHR24104:SF25">
    <property type="entry name" value="PROTEIN LIN-41"/>
    <property type="match status" value="1"/>
</dbReference>
<dbReference type="OrthoDB" id="6043636at2759"/>
<reference evidence="4" key="1">
    <citation type="submission" date="2021-03" db="EMBL/GenBank/DDBJ databases">
        <authorList>
            <person name="Bekaert M."/>
        </authorList>
    </citation>
    <scope>NUCLEOTIDE SEQUENCE</scope>
</reference>
<dbReference type="EMBL" id="CAJPWZ010001220">
    <property type="protein sequence ID" value="CAG2210090.1"/>
    <property type="molecule type" value="Genomic_DNA"/>
</dbReference>
<keyword evidence="1" id="KW-0479">Metal-binding</keyword>
<evidence type="ECO:0000256" key="2">
    <source>
        <dbReference type="SAM" id="Coils"/>
    </source>
</evidence>
<gene>
    <name evidence="4" type="ORF">MEDL_24204</name>
</gene>